<evidence type="ECO:0000256" key="6">
    <source>
        <dbReference type="ARBA" id="ARBA00022840"/>
    </source>
</evidence>
<keyword evidence="13" id="KW-1185">Reference proteome</keyword>
<dbReference type="PROSITE" id="PS51483">
    <property type="entry name" value="B5"/>
    <property type="match status" value="1"/>
</dbReference>
<accession>A0A841B8R9</accession>
<evidence type="ECO:0000313" key="13">
    <source>
        <dbReference type="Proteomes" id="UP000580861"/>
    </source>
</evidence>
<dbReference type="SUPFAM" id="SSF55681">
    <property type="entry name" value="Class II aaRS and biotin synthetases"/>
    <property type="match status" value="1"/>
</dbReference>
<keyword evidence="4" id="KW-0479">Metal-binding</keyword>
<dbReference type="SMART" id="SM00873">
    <property type="entry name" value="B3_4"/>
    <property type="match status" value="1"/>
</dbReference>
<evidence type="ECO:0000256" key="4">
    <source>
        <dbReference type="ARBA" id="ARBA00022723"/>
    </source>
</evidence>
<dbReference type="GO" id="GO:0004826">
    <property type="term" value="F:phenylalanine-tRNA ligase activity"/>
    <property type="evidence" value="ECO:0007669"/>
    <property type="project" value="UniProtKB-EC"/>
</dbReference>
<dbReference type="InterPro" id="IPR005147">
    <property type="entry name" value="tRNA_synthase_B5-dom"/>
</dbReference>
<dbReference type="Gene3D" id="3.30.56.10">
    <property type="match status" value="2"/>
</dbReference>
<name>A0A841B8R9_9PSEU</name>
<dbReference type="InterPro" id="IPR045864">
    <property type="entry name" value="aa-tRNA-synth_II/BPL/LPL"/>
</dbReference>
<dbReference type="PANTHER" id="PTHR10947:SF0">
    <property type="entry name" value="PHENYLALANINE--TRNA LIGASE BETA SUBUNIT"/>
    <property type="match status" value="1"/>
</dbReference>
<gene>
    <name evidence="12" type="ORF">HDA45_005794</name>
</gene>
<keyword evidence="9 12" id="KW-0030">Aminoacyl-tRNA synthetase</keyword>
<dbReference type="Pfam" id="PF17759">
    <property type="entry name" value="tRNA_synthFbeta"/>
    <property type="match status" value="1"/>
</dbReference>
<dbReference type="Gene3D" id="3.30.930.10">
    <property type="entry name" value="Bira Bifunctional Protein, Domain 2"/>
    <property type="match status" value="1"/>
</dbReference>
<comment type="caution">
    <text evidence="12">The sequence shown here is derived from an EMBL/GenBank/DDBJ whole genome shotgun (WGS) entry which is preliminary data.</text>
</comment>
<evidence type="ECO:0000256" key="2">
    <source>
        <dbReference type="ARBA" id="ARBA00012814"/>
    </source>
</evidence>
<dbReference type="SUPFAM" id="SSF56037">
    <property type="entry name" value="PheT/TilS domain"/>
    <property type="match status" value="1"/>
</dbReference>
<dbReference type="InterPro" id="IPR005146">
    <property type="entry name" value="B3/B4_tRNA-bd"/>
</dbReference>
<dbReference type="GO" id="GO:0005524">
    <property type="term" value="F:ATP binding"/>
    <property type="evidence" value="ECO:0007669"/>
    <property type="project" value="UniProtKB-KW"/>
</dbReference>
<proteinExistence type="predicted"/>
<evidence type="ECO:0000256" key="5">
    <source>
        <dbReference type="ARBA" id="ARBA00022741"/>
    </source>
</evidence>
<feature type="domain" description="FDX-ACB" evidence="10">
    <location>
        <begin position="592"/>
        <end position="688"/>
    </location>
</feature>
<dbReference type="GO" id="GO:0003723">
    <property type="term" value="F:RNA binding"/>
    <property type="evidence" value="ECO:0007669"/>
    <property type="project" value="InterPro"/>
</dbReference>
<organism evidence="12 13">
    <name type="scientific">Amycolatopsis umgeniensis</name>
    <dbReference type="NCBI Taxonomy" id="336628"/>
    <lineage>
        <taxon>Bacteria</taxon>
        <taxon>Bacillati</taxon>
        <taxon>Actinomycetota</taxon>
        <taxon>Actinomycetes</taxon>
        <taxon>Pseudonocardiales</taxon>
        <taxon>Pseudonocardiaceae</taxon>
        <taxon>Amycolatopsis</taxon>
    </lineage>
</organism>
<dbReference type="InterPro" id="IPR005121">
    <property type="entry name" value="Fdx_antiC-bd"/>
</dbReference>
<dbReference type="InterPro" id="IPR036690">
    <property type="entry name" value="Fdx_antiC-bd_sf"/>
</dbReference>
<dbReference type="EC" id="6.1.1.20" evidence="2"/>
<dbReference type="SUPFAM" id="SSF46955">
    <property type="entry name" value="Putative DNA-binding domain"/>
    <property type="match status" value="2"/>
</dbReference>
<evidence type="ECO:0000256" key="1">
    <source>
        <dbReference type="ARBA" id="ARBA00001946"/>
    </source>
</evidence>
<evidence type="ECO:0000259" key="11">
    <source>
        <dbReference type="PROSITE" id="PS51483"/>
    </source>
</evidence>
<evidence type="ECO:0000313" key="12">
    <source>
        <dbReference type="EMBL" id="MBB5855707.1"/>
    </source>
</evidence>
<dbReference type="SUPFAM" id="SSF54991">
    <property type="entry name" value="Anticodon-binding domain of PheRS"/>
    <property type="match status" value="1"/>
</dbReference>
<dbReference type="SMART" id="SM00896">
    <property type="entry name" value="FDX-ACB"/>
    <property type="match status" value="1"/>
</dbReference>
<reference evidence="12 13" key="1">
    <citation type="submission" date="2020-08" db="EMBL/GenBank/DDBJ databases">
        <title>Sequencing the genomes of 1000 actinobacteria strains.</title>
        <authorList>
            <person name="Klenk H.-P."/>
        </authorList>
    </citation>
    <scope>NUCLEOTIDE SEQUENCE [LARGE SCALE GENOMIC DNA]</scope>
    <source>
        <strain evidence="12 13">DSM 45272</strain>
    </source>
</reference>
<evidence type="ECO:0000259" key="10">
    <source>
        <dbReference type="PROSITE" id="PS51447"/>
    </source>
</evidence>
<dbReference type="Gene3D" id="3.30.70.380">
    <property type="entry name" value="Ferrodoxin-fold anticodon-binding domain"/>
    <property type="match status" value="1"/>
</dbReference>
<evidence type="ECO:0000256" key="3">
    <source>
        <dbReference type="ARBA" id="ARBA00022598"/>
    </source>
</evidence>
<dbReference type="EMBL" id="JACHMX010000001">
    <property type="protein sequence ID" value="MBB5855707.1"/>
    <property type="molecule type" value="Genomic_DNA"/>
</dbReference>
<evidence type="ECO:0000256" key="7">
    <source>
        <dbReference type="ARBA" id="ARBA00022842"/>
    </source>
</evidence>
<keyword evidence="6" id="KW-0067">ATP-binding</keyword>
<feature type="domain" description="B5" evidence="11">
    <location>
        <begin position="287"/>
        <end position="360"/>
    </location>
</feature>
<dbReference type="SMART" id="SM00874">
    <property type="entry name" value="B5"/>
    <property type="match status" value="1"/>
</dbReference>
<comment type="cofactor">
    <cofactor evidence="1">
        <name>Mg(2+)</name>
        <dbReference type="ChEBI" id="CHEBI:18420"/>
    </cofactor>
</comment>
<dbReference type="GO" id="GO:0006432">
    <property type="term" value="P:phenylalanyl-tRNA aminoacylation"/>
    <property type="evidence" value="ECO:0007669"/>
    <property type="project" value="InterPro"/>
</dbReference>
<dbReference type="InterPro" id="IPR020825">
    <property type="entry name" value="Phe-tRNA_synthase-like_B3/B4"/>
</dbReference>
<dbReference type="PROSITE" id="PS51447">
    <property type="entry name" value="FDX_ACB"/>
    <property type="match status" value="1"/>
</dbReference>
<dbReference type="GO" id="GO:0000287">
    <property type="term" value="F:magnesium ion binding"/>
    <property type="evidence" value="ECO:0007669"/>
    <property type="project" value="InterPro"/>
</dbReference>
<dbReference type="AlphaFoldDB" id="A0A841B8R9"/>
<evidence type="ECO:0000256" key="9">
    <source>
        <dbReference type="ARBA" id="ARBA00023146"/>
    </source>
</evidence>
<keyword evidence="5" id="KW-0547">Nucleotide-binding</keyword>
<keyword evidence="8" id="KW-0648">Protein biosynthesis</keyword>
<sequence length="688" mass="73675">MKLSVSLLRSYCPALPAGASDVRQALDEAGIEVKGVESAGGDTVISVELLANRGDHRCYTGVARELAARLDGVVAAPPSRLLTVAEDNGFPVVVRTEKCLAYTLTPLVVRDSGVLLPGEVRSALAVAEETTGSVIVDATNAAALELGQPTHAFDADRLTGTIEVRLSGAGETALLLGETTRRELPEGTIVIADEVKVLAVAGVIGCEESRVTENTRRVLLESGTFDPVEVRKAASALNVRTAASQRFERGGDPTLPLAGAGRVVRLLEECGAAAVSGPTVCAREWHGDLPVIDVDFDDLADFLAIPSSPEDVVRRLAGYGLRHLEGGRFQVPGSRIWDLVEAQDVYEELARNIGYDELPGSASFSGSGVGQSDEAADLRAAGEILVSLGFYEVFTDSFYDRSLLKRLGVEPDSPLAHHIRLVDAADRHYEFLKNNCLAQAVEAVDINLRNHSPDLRLFELATVFRPDRDGGCAERSLLWAICAGSGLPHGWDGKQRPVDLFFAKGAVEEIANALNRDLTVRLPDEAEHPLTPYLHPNRAAVLYFDGVPAGVLGEIHPEVLKRFGVTGVRPVYLELETSALTAAPAKPRPPLEDVPPITRMLDFVLPAPVSSAEVMEVLRAAAPDRLRDLRVTDVFVDPGQFGVGARSVTYLLVLAVEPTPTSEELNAEVQLMIDAVATVFGDEGVVLR</sequence>
<keyword evidence="7" id="KW-0460">Magnesium</keyword>
<dbReference type="InterPro" id="IPR045060">
    <property type="entry name" value="Phe-tRNA-ligase_IIc_bsu"/>
</dbReference>
<dbReference type="GO" id="GO:0009328">
    <property type="term" value="C:phenylalanine-tRNA ligase complex"/>
    <property type="evidence" value="ECO:0007669"/>
    <property type="project" value="TreeGrafter"/>
</dbReference>
<dbReference type="Proteomes" id="UP000580861">
    <property type="component" value="Unassembled WGS sequence"/>
</dbReference>
<keyword evidence="3 12" id="KW-0436">Ligase</keyword>
<dbReference type="RefSeq" id="WP_184900604.1">
    <property type="nucleotide sequence ID" value="NZ_JACHMX010000001.1"/>
</dbReference>
<dbReference type="InterPro" id="IPR009061">
    <property type="entry name" value="DNA-bd_dom_put_sf"/>
</dbReference>
<dbReference type="CDD" id="cd00769">
    <property type="entry name" value="PheRS_beta_core"/>
    <property type="match status" value="1"/>
</dbReference>
<dbReference type="Pfam" id="PF03483">
    <property type="entry name" value="B3_4"/>
    <property type="match status" value="1"/>
</dbReference>
<dbReference type="PANTHER" id="PTHR10947">
    <property type="entry name" value="PHENYLALANYL-TRNA SYNTHETASE BETA CHAIN AND LEUCINE-RICH REPEAT-CONTAINING PROTEIN 47"/>
    <property type="match status" value="1"/>
</dbReference>
<evidence type="ECO:0000256" key="8">
    <source>
        <dbReference type="ARBA" id="ARBA00022917"/>
    </source>
</evidence>
<protein>
    <recommendedName>
        <fullName evidence="2">phenylalanine--tRNA ligase</fullName>
        <ecNumber evidence="2">6.1.1.20</ecNumber>
    </recommendedName>
</protein>
<dbReference type="Gene3D" id="3.50.40.10">
    <property type="entry name" value="Phenylalanyl-trna Synthetase, Chain B, domain 3"/>
    <property type="match status" value="1"/>
</dbReference>
<dbReference type="InterPro" id="IPR041616">
    <property type="entry name" value="PheRS_beta_core"/>
</dbReference>